<keyword evidence="2" id="KW-1185">Reference proteome</keyword>
<proteinExistence type="predicted"/>
<reference evidence="1" key="1">
    <citation type="journal article" date="2023" name="bioRxiv">
        <title>Improved chromosome-level genome assembly for marigold (Tagetes erecta).</title>
        <authorList>
            <person name="Jiang F."/>
            <person name="Yuan L."/>
            <person name="Wang S."/>
            <person name="Wang H."/>
            <person name="Xu D."/>
            <person name="Wang A."/>
            <person name="Fan W."/>
        </authorList>
    </citation>
    <scope>NUCLEOTIDE SEQUENCE</scope>
    <source>
        <strain evidence="1">WSJ</strain>
        <tissue evidence="1">Leaf</tissue>
    </source>
</reference>
<gene>
    <name evidence="1" type="ORF">QVD17_00733</name>
</gene>
<organism evidence="1 2">
    <name type="scientific">Tagetes erecta</name>
    <name type="common">African marigold</name>
    <dbReference type="NCBI Taxonomy" id="13708"/>
    <lineage>
        <taxon>Eukaryota</taxon>
        <taxon>Viridiplantae</taxon>
        <taxon>Streptophyta</taxon>
        <taxon>Embryophyta</taxon>
        <taxon>Tracheophyta</taxon>
        <taxon>Spermatophyta</taxon>
        <taxon>Magnoliopsida</taxon>
        <taxon>eudicotyledons</taxon>
        <taxon>Gunneridae</taxon>
        <taxon>Pentapetalae</taxon>
        <taxon>asterids</taxon>
        <taxon>campanulids</taxon>
        <taxon>Asterales</taxon>
        <taxon>Asteraceae</taxon>
        <taxon>Asteroideae</taxon>
        <taxon>Heliantheae alliance</taxon>
        <taxon>Tageteae</taxon>
        <taxon>Tagetes</taxon>
    </lineage>
</organism>
<sequence>MNYHQIYPPTPPQHLYKYPSSPASPIRLHHFSLLSSIISFVSSTSLQLSCLIEMLDNRLDLAIVIDIFTIKGLDLGFLGFCEA</sequence>
<accession>A0AAD8L8E2</accession>
<comment type="caution">
    <text evidence="1">The sequence shown here is derived from an EMBL/GenBank/DDBJ whole genome shotgun (WGS) entry which is preliminary data.</text>
</comment>
<dbReference type="EMBL" id="JAUHHV010000001">
    <property type="protein sequence ID" value="KAK1434978.1"/>
    <property type="molecule type" value="Genomic_DNA"/>
</dbReference>
<evidence type="ECO:0000313" key="1">
    <source>
        <dbReference type="EMBL" id="KAK1434978.1"/>
    </source>
</evidence>
<evidence type="ECO:0000313" key="2">
    <source>
        <dbReference type="Proteomes" id="UP001229421"/>
    </source>
</evidence>
<protein>
    <submittedName>
        <fullName evidence="1">Uncharacterized protein</fullName>
    </submittedName>
</protein>
<name>A0AAD8L8E2_TARER</name>
<dbReference type="Proteomes" id="UP001229421">
    <property type="component" value="Unassembled WGS sequence"/>
</dbReference>
<dbReference type="AlphaFoldDB" id="A0AAD8L8E2"/>